<evidence type="ECO:0000313" key="1">
    <source>
        <dbReference type="EMBL" id="KAI7747297.1"/>
    </source>
</evidence>
<dbReference type="Gene3D" id="3.40.50.410">
    <property type="entry name" value="von Willebrand factor, type A domain"/>
    <property type="match status" value="1"/>
</dbReference>
<dbReference type="Proteomes" id="UP001206925">
    <property type="component" value="Unassembled WGS sequence"/>
</dbReference>
<name>A0AAD5GLE9_AMBAR</name>
<dbReference type="AlphaFoldDB" id="A0AAD5GLE9"/>
<organism evidence="1 2">
    <name type="scientific">Ambrosia artemisiifolia</name>
    <name type="common">Common ragweed</name>
    <dbReference type="NCBI Taxonomy" id="4212"/>
    <lineage>
        <taxon>Eukaryota</taxon>
        <taxon>Viridiplantae</taxon>
        <taxon>Streptophyta</taxon>
        <taxon>Embryophyta</taxon>
        <taxon>Tracheophyta</taxon>
        <taxon>Spermatophyta</taxon>
        <taxon>Magnoliopsida</taxon>
        <taxon>eudicotyledons</taxon>
        <taxon>Gunneridae</taxon>
        <taxon>Pentapetalae</taxon>
        <taxon>asterids</taxon>
        <taxon>campanulids</taxon>
        <taxon>Asterales</taxon>
        <taxon>Asteraceae</taxon>
        <taxon>Asteroideae</taxon>
        <taxon>Heliantheae alliance</taxon>
        <taxon>Heliantheae</taxon>
        <taxon>Ambrosia</taxon>
    </lineage>
</organism>
<dbReference type="EMBL" id="JAMZMK010006797">
    <property type="protein sequence ID" value="KAI7747297.1"/>
    <property type="molecule type" value="Genomic_DNA"/>
</dbReference>
<evidence type="ECO:0000313" key="2">
    <source>
        <dbReference type="Proteomes" id="UP001206925"/>
    </source>
</evidence>
<accession>A0AAD5GLE9</accession>
<comment type="caution">
    <text evidence="1">The sequence shown here is derived from an EMBL/GenBank/DDBJ whole genome shotgun (WGS) entry which is preliminary data.</text>
</comment>
<dbReference type="InterPro" id="IPR036465">
    <property type="entry name" value="vWFA_dom_sf"/>
</dbReference>
<keyword evidence="2" id="KW-1185">Reference proteome</keyword>
<sequence>MCDLYVKDRGARCDILASSPAPMRLHFHYESKEPNSVEGPRTMVGIATFDSTIHFYNLKRALQQV</sequence>
<gene>
    <name evidence="1" type="ORF">M8C21_002968</name>
</gene>
<protein>
    <submittedName>
        <fullName evidence="1">Uncharacterized protein</fullName>
    </submittedName>
</protein>
<reference evidence="1" key="1">
    <citation type="submission" date="2022-06" db="EMBL/GenBank/DDBJ databases">
        <title>Uncovering the hologenomic basis of an extraordinary plant invasion.</title>
        <authorList>
            <person name="Bieker V.C."/>
            <person name="Martin M.D."/>
            <person name="Gilbert T."/>
            <person name="Hodgins K."/>
            <person name="Battlay P."/>
            <person name="Petersen B."/>
            <person name="Wilson J."/>
        </authorList>
    </citation>
    <scope>NUCLEOTIDE SEQUENCE</scope>
    <source>
        <strain evidence="1">AA19_3_7</strain>
        <tissue evidence="1">Leaf</tissue>
    </source>
</reference>
<proteinExistence type="predicted"/>